<evidence type="ECO:0000313" key="2">
    <source>
        <dbReference type="EMBL" id="MDZ5461756.1"/>
    </source>
</evidence>
<keyword evidence="3" id="KW-1185">Reference proteome</keyword>
<dbReference type="Proteomes" id="UP001293718">
    <property type="component" value="Unassembled WGS sequence"/>
</dbReference>
<keyword evidence="2" id="KW-0560">Oxidoreductase</keyword>
<dbReference type="GO" id="GO:0016491">
    <property type="term" value="F:oxidoreductase activity"/>
    <property type="evidence" value="ECO:0007669"/>
    <property type="project" value="UniProtKB-KW"/>
</dbReference>
<evidence type="ECO:0000313" key="3">
    <source>
        <dbReference type="Proteomes" id="UP001293718"/>
    </source>
</evidence>
<gene>
    <name evidence="2" type="ORF">SM757_34805</name>
</gene>
<accession>A0ABU5IS69</accession>
<dbReference type="InterPro" id="IPR012349">
    <property type="entry name" value="Split_barrel_FMN-bd"/>
</dbReference>
<feature type="non-terminal residue" evidence="2">
    <location>
        <position position="67"/>
    </location>
</feature>
<protein>
    <submittedName>
        <fullName evidence="2">Flavin reductase family protein</fullName>
        <ecNumber evidence="2">1.-.-.-</ecNumber>
    </submittedName>
</protein>
<dbReference type="EC" id="1.-.-.-" evidence="2"/>
<proteinExistence type="predicted"/>
<evidence type="ECO:0000259" key="1">
    <source>
        <dbReference type="Pfam" id="PF01613"/>
    </source>
</evidence>
<comment type="caution">
    <text evidence="2">The sequence shown here is derived from an EMBL/GenBank/DDBJ whole genome shotgun (WGS) entry which is preliminary data.</text>
</comment>
<dbReference type="SUPFAM" id="SSF50475">
    <property type="entry name" value="FMN-binding split barrel"/>
    <property type="match status" value="1"/>
</dbReference>
<dbReference type="Gene3D" id="2.30.110.10">
    <property type="entry name" value="Electron Transport, Fmn-binding Protein, Chain A"/>
    <property type="match status" value="1"/>
</dbReference>
<dbReference type="InterPro" id="IPR002563">
    <property type="entry name" value="Flavin_Rdtase-like_dom"/>
</dbReference>
<dbReference type="Pfam" id="PF01613">
    <property type="entry name" value="Flavin_Reduct"/>
    <property type="match status" value="1"/>
</dbReference>
<name>A0ABU5IS69_9BURK</name>
<dbReference type="EMBL" id="JAXOJX010000170">
    <property type="protein sequence ID" value="MDZ5461756.1"/>
    <property type="molecule type" value="Genomic_DNA"/>
</dbReference>
<feature type="domain" description="Flavin reductase like" evidence="1">
    <location>
        <begin position="27"/>
        <end position="67"/>
    </location>
</feature>
<reference evidence="2 3" key="1">
    <citation type="submission" date="2023-11" db="EMBL/GenBank/DDBJ databases">
        <title>Draft genome of Azohydromonas lata strain H1 (DSM1123), a polyhydroxyalkanoate producer.</title>
        <authorList>
            <person name="Traversa D."/>
            <person name="D'Addabbo P."/>
            <person name="Pazzani C."/>
            <person name="Manzari C."/>
            <person name="Chiara M."/>
            <person name="Scrascia M."/>
        </authorList>
    </citation>
    <scope>NUCLEOTIDE SEQUENCE [LARGE SCALE GENOMIC DNA]</scope>
    <source>
        <strain evidence="2 3">H1</strain>
    </source>
</reference>
<organism evidence="2 3">
    <name type="scientific">Azohydromonas lata</name>
    <dbReference type="NCBI Taxonomy" id="45677"/>
    <lineage>
        <taxon>Bacteria</taxon>
        <taxon>Pseudomonadati</taxon>
        <taxon>Pseudomonadota</taxon>
        <taxon>Betaproteobacteria</taxon>
        <taxon>Burkholderiales</taxon>
        <taxon>Sphaerotilaceae</taxon>
        <taxon>Azohydromonas</taxon>
    </lineage>
</organism>
<dbReference type="RefSeq" id="WP_322468835.1">
    <property type="nucleotide sequence ID" value="NZ_JAXOJX010000170.1"/>
</dbReference>
<sequence length="67" mass="7168">MNAILERTSPAQWGSTEIESRALRQVLGHYPTGVAIVTTRSAEGRAVGLTINSFASLSLDPALVLWS</sequence>